<keyword evidence="4" id="KW-1185">Reference proteome</keyword>
<dbReference type="RefSeq" id="WP_122185083.1">
    <property type="nucleotide sequence ID" value="NZ_RFFJ01000111.1"/>
</dbReference>
<dbReference type="AlphaFoldDB" id="A0A3M2LJ81"/>
<feature type="region of interest" description="Disordered" evidence="1">
    <location>
        <begin position="191"/>
        <end position="239"/>
    </location>
</feature>
<evidence type="ECO:0000259" key="2">
    <source>
        <dbReference type="Pfam" id="PF08044"/>
    </source>
</evidence>
<sequence>MTSGSQPADAENAGPADGSAPSGKPAPPRKATPADVPADPRAGLRASHADREAVAERLREAAGEGRLDLDELEERLELAFGARTYGELAPLTADLPGPHQQRPVPLGPPPSRRDERPLVLKGGLHGAERVGRWQVPAKVVAKGGMGGVRVDFTRTELPLGEVEVEVRGEMAGVTVVVPEGWRVDTSGVDPSIGGLRDRTSGEAPEGAPTVWVTGSCGMGGATVRHPNRWERRRLRDNPA</sequence>
<dbReference type="PANTHER" id="PTHR40763:SF5">
    <property type="entry name" value="MEMBRANE PROTEIN"/>
    <property type="match status" value="1"/>
</dbReference>
<feature type="compositionally biased region" description="Basic and acidic residues" evidence="1">
    <location>
        <begin position="227"/>
        <end position="239"/>
    </location>
</feature>
<gene>
    <name evidence="3" type="ORF">EBN88_18835</name>
</gene>
<name>A0A3M2LJ81_9ACTN</name>
<feature type="region of interest" description="Disordered" evidence="1">
    <location>
        <begin position="89"/>
        <end position="115"/>
    </location>
</feature>
<dbReference type="EMBL" id="RFFJ01000111">
    <property type="protein sequence ID" value="RMI37537.1"/>
    <property type="molecule type" value="Genomic_DNA"/>
</dbReference>
<evidence type="ECO:0000256" key="1">
    <source>
        <dbReference type="SAM" id="MobiDB-lite"/>
    </source>
</evidence>
<protein>
    <submittedName>
        <fullName evidence="3">DUF1707 domain-containing protein</fullName>
    </submittedName>
</protein>
<dbReference type="Proteomes" id="UP000278673">
    <property type="component" value="Unassembled WGS sequence"/>
</dbReference>
<dbReference type="Pfam" id="PF08044">
    <property type="entry name" value="DUF1707"/>
    <property type="match status" value="1"/>
</dbReference>
<dbReference type="PANTHER" id="PTHR40763">
    <property type="entry name" value="MEMBRANE PROTEIN-RELATED"/>
    <property type="match status" value="1"/>
</dbReference>
<comment type="caution">
    <text evidence="3">The sequence shown here is derived from an EMBL/GenBank/DDBJ whole genome shotgun (WGS) entry which is preliminary data.</text>
</comment>
<organism evidence="3 4">
    <name type="scientific">Streptomyces triticirhizae</name>
    <dbReference type="NCBI Taxonomy" id="2483353"/>
    <lineage>
        <taxon>Bacteria</taxon>
        <taxon>Bacillati</taxon>
        <taxon>Actinomycetota</taxon>
        <taxon>Actinomycetes</taxon>
        <taxon>Kitasatosporales</taxon>
        <taxon>Streptomycetaceae</taxon>
        <taxon>Streptomyces</taxon>
    </lineage>
</organism>
<feature type="domain" description="DUF1707" evidence="2">
    <location>
        <begin position="44"/>
        <end position="96"/>
    </location>
</feature>
<dbReference type="InterPro" id="IPR012551">
    <property type="entry name" value="DUF1707_SHOCT-like"/>
</dbReference>
<accession>A0A3M2LJ81</accession>
<feature type="compositionally biased region" description="Basic and acidic residues" evidence="1">
    <location>
        <begin position="47"/>
        <end position="69"/>
    </location>
</feature>
<reference evidence="3 4" key="1">
    <citation type="submission" date="2018-10" db="EMBL/GenBank/DDBJ databases">
        <title>Isolation, diversity and antifungal activity of actinobacteria from wheat.</title>
        <authorList>
            <person name="Han C."/>
        </authorList>
    </citation>
    <scope>NUCLEOTIDE SEQUENCE [LARGE SCALE GENOMIC DNA]</scope>
    <source>
        <strain evidence="3 4">NEAU-YY642</strain>
    </source>
</reference>
<evidence type="ECO:0000313" key="4">
    <source>
        <dbReference type="Proteomes" id="UP000278673"/>
    </source>
</evidence>
<evidence type="ECO:0000313" key="3">
    <source>
        <dbReference type="EMBL" id="RMI37537.1"/>
    </source>
</evidence>
<feature type="region of interest" description="Disordered" evidence="1">
    <location>
        <begin position="1"/>
        <end position="69"/>
    </location>
</feature>
<proteinExistence type="predicted"/>